<accession>A0A1N7KM72</accession>
<reference evidence="2" key="1">
    <citation type="submission" date="2017-01" db="EMBL/GenBank/DDBJ databases">
        <authorList>
            <person name="Varghese N."/>
            <person name="Submissions S."/>
        </authorList>
    </citation>
    <scope>NUCLEOTIDE SEQUENCE [LARGE SCALE GENOMIC DNA]</scope>
    <source>
        <strain evidence="2">DSM 23127</strain>
    </source>
</reference>
<dbReference type="Proteomes" id="UP000187608">
    <property type="component" value="Unassembled WGS sequence"/>
</dbReference>
<sequence length="154" mass="17655">MPIMNSKQLTKDPFVMDEDTVNEIVAEYLKRNGFENVSFLTGKQTGVDVQGEKEDWNVLVESKGSQANDHEGETVFDGGQIKTHTYMQVCKLMELREESNPSNIMVMANPDIPRIRKRVKAIESSIKELDIVQFWVKENRDVEVILPVDFGFLF</sequence>
<dbReference type="PROSITE" id="PS50896">
    <property type="entry name" value="LISH"/>
    <property type="match status" value="1"/>
</dbReference>
<dbReference type="OrthoDB" id="2967966at2"/>
<evidence type="ECO:0000313" key="2">
    <source>
        <dbReference type="Proteomes" id="UP000187608"/>
    </source>
</evidence>
<evidence type="ECO:0000313" key="1">
    <source>
        <dbReference type="EMBL" id="SIS62729.1"/>
    </source>
</evidence>
<keyword evidence="2" id="KW-1185">Reference proteome</keyword>
<gene>
    <name evidence="1" type="ORF">SAMN05421687_1148</name>
</gene>
<name>A0A1N7KM72_9BACI</name>
<dbReference type="InterPro" id="IPR006594">
    <property type="entry name" value="LisH"/>
</dbReference>
<dbReference type="RefSeq" id="WP_076560580.1">
    <property type="nucleotide sequence ID" value="NZ_FTOC01000014.1"/>
</dbReference>
<organism evidence="1 2">
    <name type="scientific">Salimicrobium flavidum</name>
    <dbReference type="NCBI Taxonomy" id="570947"/>
    <lineage>
        <taxon>Bacteria</taxon>
        <taxon>Bacillati</taxon>
        <taxon>Bacillota</taxon>
        <taxon>Bacilli</taxon>
        <taxon>Bacillales</taxon>
        <taxon>Bacillaceae</taxon>
        <taxon>Salimicrobium</taxon>
    </lineage>
</organism>
<dbReference type="AlphaFoldDB" id="A0A1N7KM72"/>
<dbReference type="EMBL" id="FTOC01000014">
    <property type="protein sequence ID" value="SIS62729.1"/>
    <property type="molecule type" value="Genomic_DNA"/>
</dbReference>
<proteinExistence type="predicted"/>
<protein>
    <submittedName>
        <fullName evidence="1">Uncharacterized protein</fullName>
    </submittedName>
</protein>